<accession>A0A448X854</accession>
<gene>
    <name evidence="2" type="ORF">PXEA_LOCUS24010</name>
</gene>
<sequence length="70" mass="8512">MRVAKEVGVRLNSELDLLDEKRAYHEEENRQLKEELQCSQQRRITLENELGRMRLEVRQNKRRFIPVVYA</sequence>
<evidence type="ECO:0000313" key="2">
    <source>
        <dbReference type="EMBL" id="VEL30570.1"/>
    </source>
</evidence>
<dbReference type="OrthoDB" id="10036174at2759"/>
<keyword evidence="3" id="KW-1185">Reference proteome</keyword>
<feature type="coiled-coil region" evidence="1">
    <location>
        <begin position="15"/>
        <end position="49"/>
    </location>
</feature>
<keyword evidence="1" id="KW-0175">Coiled coil</keyword>
<name>A0A448X854_9PLAT</name>
<proteinExistence type="predicted"/>
<comment type="caution">
    <text evidence="2">The sequence shown here is derived from an EMBL/GenBank/DDBJ whole genome shotgun (WGS) entry which is preliminary data.</text>
</comment>
<reference evidence="2" key="1">
    <citation type="submission" date="2018-11" db="EMBL/GenBank/DDBJ databases">
        <authorList>
            <consortium name="Pathogen Informatics"/>
        </authorList>
    </citation>
    <scope>NUCLEOTIDE SEQUENCE</scope>
</reference>
<evidence type="ECO:0000256" key="1">
    <source>
        <dbReference type="SAM" id="Coils"/>
    </source>
</evidence>
<dbReference type="AlphaFoldDB" id="A0A448X854"/>
<organism evidence="2 3">
    <name type="scientific">Protopolystoma xenopodis</name>
    <dbReference type="NCBI Taxonomy" id="117903"/>
    <lineage>
        <taxon>Eukaryota</taxon>
        <taxon>Metazoa</taxon>
        <taxon>Spiralia</taxon>
        <taxon>Lophotrochozoa</taxon>
        <taxon>Platyhelminthes</taxon>
        <taxon>Monogenea</taxon>
        <taxon>Polyopisthocotylea</taxon>
        <taxon>Polystomatidea</taxon>
        <taxon>Polystomatidae</taxon>
        <taxon>Protopolystoma</taxon>
    </lineage>
</organism>
<protein>
    <submittedName>
        <fullName evidence="2">Uncharacterized protein</fullName>
    </submittedName>
</protein>
<dbReference type="Proteomes" id="UP000784294">
    <property type="component" value="Unassembled WGS sequence"/>
</dbReference>
<evidence type="ECO:0000313" key="3">
    <source>
        <dbReference type="Proteomes" id="UP000784294"/>
    </source>
</evidence>
<dbReference type="EMBL" id="CAAALY010113380">
    <property type="protein sequence ID" value="VEL30570.1"/>
    <property type="molecule type" value="Genomic_DNA"/>
</dbReference>